<dbReference type="InterPro" id="IPR003661">
    <property type="entry name" value="HisK_dim/P_dom"/>
</dbReference>
<feature type="transmembrane region" description="Helical" evidence="14">
    <location>
        <begin position="252"/>
        <end position="273"/>
    </location>
</feature>
<dbReference type="AlphaFoldDB" id="A0A9J6QUS3"/>
<evidence type="ECO:0000256" key="10">
    <source>
        <dbReference type="ARBA" id="ARBA00022840"/>
    </source>
</evidence>
<evidence type="ECO:0000256" key="5">
    <source>
        <dbReference type="ARBA" id="ARBA00022553"/>
    </source>
</evidence>
<evidence type="ECO:0000256" key="2">
    <source>
        <dbReference type="ARBA" id="ARBA00004651"/>
    </source>
</evidence>
<evidence type="ECO:0000256" key="1">
    <source>
        <dbReference type="ARBA" id="ARBA00000085"/>
    </source>
</evidence>
<reference evidence="16" key="1">
    <citation type="submission" date="2022-09" db="EMBL/GenBank/DDBJ databases">
        <title>Culturomic study of gut microbiota in children with autism spectrum disorder.</title>
        <authorList>
            <person name="Efimov B.A."/>
            <person name="Chaplin A.V."/>
            <person name="Sokolova S.R."/>
            <person name="Pikina A.P."/>
            <person name="Korzhanova M."/>
            <person name="Belova V."/>
            <person name="Korostin D."/>
        </authorList>
    </citation>
    <scope>NUCLEOTIDE SEQUENCE</scope>
    <source>
        <strain evidence="16">ASD5510</strain>
    </source>
</reference>
<dbReference type="Gene3D" id="1.10.287.130">
    <property type="match status" value="1"/>
</dbReference>
<keyword evidence="12" id="KW-0902">Two-component regulatory system</keyword>
<feature type="transmembrane region" description="Helical" evidence="14">
    <location>
        <begin position="12"/>
        <end position="33"/>
    </location>
</feature>
<dbReference type="SUPFAM" id="SSF47384">
    <property type="entry name" value="Homodimeric domain of signal transducing histidine kinase"/>
    <property type="match status" value="1"/>
</dbReference>
<keyword evidence="10" id="KW-0067">ATP-binding</keyword>
<dbReference type="SMART" id="SM00388">
    <property type="entry name" value="HisKA"/>
    <property type="match status" value="1"/>
</dbReference>
<keyword evidence="6" id="KW-0808">Transferase</keyword>
<dbReference type="InterPro" id="IPR003594">
    <property type="entry name" value="HATPase_dom"/>
</dbReference>
<evidence type="ECO:0000313" key="16">
    <source>
        <dbReference type="EMBL" id="MCU7377542.1"/>
    </source>
</evidence>
<gene>
    <name evidence="16" type="ORF">OBO34_04140</name>
</gene>
<evidence type="ECO:0000256" key="11">
    <source>
        <dbReference type="ARBA" id="ARBA00022989"/>
    </source>
</evidence>
<evidence type="ECO:0000256" key="6">
    <source>
        <dbReference type="ARBA" id="ARBA00022679"/>
    </source>
</evidence>
<dbReference type="SUPFAM" id="SSF55874">
    <property type="entry name" value="ATPase domain of HSP90 chaperone/DNA topoisomerase II/histidine kinase"/>
    <property type="match status" value="1"/>
</dbReference>
<dbReference type="Proteomes" id="UP001065549">
    <property type="component" value="Unassembled WGS sequence"/>
</dbReference>
<evidence type="ECO:0000256" key="13">
    <source>
        <dbReference type="ARBA" id="ARBA00023136"/>
    </source>
</evidence>
<accession>A0A9J6QUS3</accession>
<sequence>MEALKKNQWAKLSAFLLLLVFAAITFFSAIVVIKNLNYGWYSQSGESVKADIYHETALQASSEIMEAAVEYGDYQDLDGSEVPKLVDYGPDEEILAGEKHAAGFGYTIFSAATQEGEERQAVRAVNASLESDPQAYTETFDHSDYRIAIYLKPSEIGGGLPAEIGAVYLSNSNIYQYRSYAIAVGIAGLVLSIALFCFLMASAGYGAENESEGILKILPLDLLGLVSLIVLYTALRFLRDIGGPGDNVERDIVPFGLGIMMAVAVITGFFMVFSARTKQSKWWHSTVLYQGLHILRKGGRYMLSFMKTVPLVWRTALGAAVFLLLNLMLVPMMYNNGVLVLLWGGLLIAACVFVVYIALGLKKLQEGGKHLADGDLSYQIDKSGLRWDLASHADDLNSIGKGMSKAVEERLKSERFKSELITNVSHDIKTPLTSIINYVDFLKKEELDNEQAKEYIKVLDRQSGRLKKLIEDLVDASKAATGNVKLNLSPCQVGVLMTQTTGEYKEKAEASDLNIIMRLPEQELEIMADGRRLWRVFDNLLNNICKYSQPGTRVYLSLEEKNGDAVITYRNTSRYELDISEEELMERFVRGDSSRHTEGSGLGLSIARNLVELQGGTFDIVIDGDLFKVVIRFKTID</sequence>
<dbReference type="PANTHER" id="PTHR45528">
    <property type="entry name" value="SENSOR HISTIDINE KINASE CPXA"/>
    <property type="match status" value="1"/>
</dbReference>
<evidence type="ECO:0000313" key="17">
    <source>
        <dbReference type="Proteomes" id="UP001065549"/>
    </source>
</evidence>
<dbReference type="PRINTS" id="PR00344">
    <property type="entry name" value="BCTRLSENSOR"/>
</dbReference>
<feature type="transmembrane region" description="Helical" evidence="14">
    <location>
        <begin position="340"/>
        <end position="361"/>
    </location>
</feature>
<dbReference type="PROSITE" id="PS50109">
    <property type="entry name" value="HIS_KIN"/>
    <property type="match status" value="1"/>
</dbReference>
<dbReference type="Pfam" id="PF00512">
    <property type="entry name" value="HisKA"/>
    <property type="match status" value="1"/>
</dbReference>
<dbReference type="EMBL" id="JAOSHN010000002">
    <property type="protein sequence ID" value="MCU7377542.1"/>
    <property type="molecule type" value="Genomic_DNA"/>
</dbReference>
<dbReference type="InterPro" id="IPR005467">
    <property type="entry name" value="His_kinase_dom"/>
</dbReference>
<keyword evidence="4" id="KW-1003">Cell membrane</keyword>
<keyword evidence="9 16" id="KW-0418">Kinase</keyword>
<dbReference type="InterPro" id="IPR050398">
    <property type="entry name" value="HssS/ArlS-like"/>
</dbReference>
<comment type="catalytic activity">
    <reaction evidence="1">
        <text>ATP + protein L-histidine = ADP + protein N-phospho-L-histidine.</text>
        <dbReference type="EC" id="2.7.13.3"/>
    </reaction>
</comment>
<feature type="domain" description="Histidine kinase" evidence="15">
    <location>
        <begin position="423"/>
        <end position="620"/>
    </location>
</feature>
<dbReference type="SMART" id="SM00387">
    <property type="entry name" value="HATPase_c"/>
    <property type="match status" value="1"/>
</dbReference>
<evidence type="ECO:0000256" key="14">
    <source>
        <dbReference type="SAM" id="Phobius"/>
    </source>
</evidence>
<evidence type="ECO:0000256" key="8">
    <source>
        <dbReference type="ARBA" id="ARBA00022741"/>
    </source>
</evidence>
<feature type="transmembrane region" description="Helical" evidence="14">
    <location>
        <begin position="311"/>
        <end position="334"/>
    </location>
</feature>
<dbReference type="InterPro" id="IPR036890">
    <property type="entry name" value="HATPase_C_sf"/>
</dbReference>
<dbReference type="InterPro" id="IPR036097">
    <property type="entry name" value="HisK_dim/P_sf"/>
</dbReference>
<keyword evidence="8" id="KW-0547">Nucleotide-binding</keyword>
<keyword evidence="5" id="KW-0597">Phosphoprotein</keyword>
<dbReference type="RefSeq" id="WP_253020191.1">
    <property type="nucleotide sequence ID" value="NZ_JAOSHN010000002.1"/>
</dbReference>
<dbReference type="InterPro" id="IPR004358">
    <property type="entry name" value="Sig_transdc_His_kin-like_C"/>
</dbReference>
<evidence type="ECO:0000259" key="15">
    <source>
        <dbReference type="PROSITE" id="PS50109"/>
    </source>
</evidence>
<evidence type="ECO:0000256" key="12">
    <source>
        <dbReference type="ARBA" id="ARBA00023012"/>
    </source>
</evidence>
<proteinExistence type="predicted"/>
<evidence type="ECO:0000256" key="3">
    <source>
        <dbReference type="ARBA" id="ARBA00012438"/>
    </source>
</evidence>
<keyword evidence="17" id="KW-1185">Reference proteome</keyword>
<dbReference type="GO" id="GO:0005886">
    <property type="term" value="C:plasma membrane"/>
    <property type="evidence" value="ECO:0007669"/>
    <property type="project" value="UniProtKB-SubCell"/>
</dbReference>
<dbReference type="EC" id="2.7.13.3" evidence="3"/>
<dbReference type="Gene3D" id="3.30.565.10">
    <property type="entry name" value="Histidine kinase-like ATPase, C-terminal domain"/>
    <property type="match status" value="1"/>
</dbReference>
<comment type="subcellular location">
    <subcellularLocation>
        <location evidence="2">Cell membrane</location>
        <topology evidence="2">Multi-pass membrane protein</topology>
    </subcellularLocation>
</comment>
<keyword evidence="13 14" id="KW-0472">Membrane</keyword>
<evidence type="ECO:0000256" key="9">
    <source>
        <dbReference type="ARBA" id="ARBA00022777"/>
    </source>
</evidence>
<keyword evidence="11 14" id="KW-1133">Transmembrane helix</keyword>
<protein>
    <recommendedName>
        <fullName evidence="3">histidine kinase</fullName>
        <ecNumber evidence="3">2.7.13.3</ecNumber>
    </recommendedName>
</protein>
<feature type="transmembrane region" description="Helical" evidence="14">
    <location>
        <begin position="180"/>
        <end position="201"/>
    </location>
</feature>
<keyword evidence="7 14" id="KW-0812">Transmembrane</keyword>
<comment type="caution">
    <text evidence="16">The sequence shown here is derived from an EMBL/GenBank/DDBJ whole genome shotgun (WGS) entry which is preliminary data.</text>
</comment>
<dbReference type="CDD" id="cd00082">
    <property type="entry name" value="HisKA"/>
    <property type="match status" value="1"/>
</dbReference>
<dbReference type="FunFam" id="1.10.287.130:FF:000008">
    <property type="entry name" value="Two-component sensor histidine kinase"/>
    <property type="match status" value="1"/>
</dbReference>
<name>A0A9J6QUS3_9FIRM</name>
<organism evidence="16 17">
    <name type="scientific">Hominibacterium faecale</name>
    <dbReference type="NCBI Taxonomy" id="2839743"/>
    <lineage>
        <taxon>Bacteria</taxon>
        <taxon>Bacillati</taxon>
        <taxon>Bacillota</taxon>
        <taxon>Clostridia</taxon>
        <taxon>Peptostreptococcales</taxon>
        <taxon>Anaerovoracaceae</taxon>
        <taxon>Hominibacterium</taxon>
    </lineage>
</organism>
<evidence type="ECO:0000256" key="7">
    <source>
        <dbReference type="ARBA" id="ARBA00022692"/>
    </source>
</evidence>
<dbReference type="PANTHER" id="PTHR45528:SF1">
    <property type="entry name" value="SENSOR HISTIDINE KINASE CPXA"/>
    <property type="match status" value="1"/>
</dbReference>
<dbReference type="Pfam" id="PF02518">
    <property type="entry name" value="HATPase_c"/>
    <property type="match status" value="1"/>
</dbReference>
<evidence type="ECO:0000256" key="4">
    <source>
        <dbReference type="ARBA" id="ARBA00022475"/>
    </source>
</evidence>
<feature type="transmembrane region" description="Helical" evidence="14">
    <location>
        <begin position="213"/>
        <end position="232"/>
    </location>
</feature>
<dbReference type="GO" id="GO:0005524">
    <property type="term" value="F:ATP binding"/>
    <property type="evidence" value="ECO:0007669"/>
    <property type="project" value="UniProtKB-KW"/>
</dbReference>
<dbReference type="GO" id="GO:0000155">
    <property type="term" value="F:phosphorelay sensor kinase activity"/>
    <property type="evidence" value="ECO:0007669"/>
    <property type="project" value="InterPro"/>
</dbReference>